<evidence type="ECO:0000313" key="2">
    <source>
        <dbReference type="EMBL" id="KXA96367.1"/>
    </source>
</evidence>
<dbReference type="AlphaFoldDB" id="A0A656YV89"/>
<proteinExistence type="predicted"/>
<keyword evidence="3" id="KW-1185">Reference proteome</keyword>
<sequence>GNPNKPSSKKTRAEKEEEKRRKREREERRKGEEDESEEEEEKGGPGRKTGHEPAWREKPDPEEEIDVTQDLCEDTRGYKCSPRGL</sequence>
<feature type="compositionally biased region" description="Basic and acidic residues" evidence="1">
    <location>
        <begin position="49"/>
        <end position="59"/>
    </location>
</feature>
<evidence type="ECO:0000313" key="3">
    <source>
        <dbReference type="Proteomes" id="UP000070257"/>
    </source>
</evidence>
<evidence type="ECO:0000256" key="1">
    <source>
        <dbReference type="SAM" id="MobiDB-lite"/>
    </source>
</evidence>
<feature type="compositionally biased region" description="Basic and acidic residues" evidence="1">
    <location>
        <begin position="11"/>
        <end position="32"/>
    </location>
</feature>
<feature type="non-terminal residue" evidence="2">
    <location>
        <position position="1"/>
    </location>
</feature>
<comment type="caution">
    <text evidence="2">The sequence shown here is derived from an EMBL/GenBank/DDBJ whole genome shotgun (WGS) entry which is preliminary data.</text>
</comment>
<protein>
    <submittedName>
        <fullName evidence="2">Uncharacterized protein</fullName>
    </submittedName>
</protein>
<feature type="region of interest" description="Disordered" evidence="1">
    <location>
        <begin position="1"/>
        <end position="85"/>
    </location>
</feature>
<dbReference type="Proteomes" id="UP000070257">
    <property type="component" value="Unassembled WGS sequence"/>
</dbReference>
<gene>
    <name evidence="2" type="ORF">AKJ39_04725</name>
</gene>
<organism evidence="2 3">
    <name type="scientific">candidate division MSBL1 archaeon SCGC-AAA259J03</name>
    <dbReference type="NCBI Taxonomy" id="1698269"/>
    <lineage>
        <taxon>Archaea</taxon>
        <taxon>Methanobacteriati</taxon>
        <taxon>Methanobacteriota</taxon>
        <taxon>candidate division MSBL1</taxon>
    </lineage>
</organism>
<name>A0A656YV89_9EURY</name>
<reference evidence="2 3" key="1">
    <citation type="journal article" date="2016" name="Sci. Rep.">
        <title>Metabolic traits of an uncultured archaeal lineage -MSBL1- from brine pools of the Red Sea.</title>
        <authorList>
            <person name="Mwirichia R."/>
            <person name="Alam I."/>
            <person name="Rashid M."/>
            <person name="Vinu M."/>
            <person name="Ba-Alawi W."/>
            <person name="Anthony Kamau A."/>
            <person name="Kamanda Ngugi D."/>
            <person name="Goker M."/>
            <person name="Klenk H.P."/>
            <person name="Bajic V."/>
            <person name="Stingl U."/>
        </authorList>
    </citation>
    <scope>NUCLEOTIDE SEQUENCE [LARGE SCALE GENOMIC DNA]</scope>
    <source>
        <strain evidence="2">SCGC-AAA259J03</strain>
    </source>
</reference>
<accession>A0A656YV89</accession>
<dbReference type="EMBL" id="LHXT01000108">
    <property type="protein sequence ID" value="KXA96367.1"/>
    <property type="molecule type" value="Genomic_DNA"/>
</dbReference>